<evidence type="ECO:0000313" key="2">
    <source>
        <dbReference type="Proteomes" id="UP001152795"/>
    </source>
</evidence>
<dbReference type="EMBL" id="CACRXK020010800">
    <property type="protein sequence ID" value="CAB4020138.1"/>
    <property type="molecule type" value="Genomic_DNA"/>
</dbReference>
<accession>A0A7D9EWQ2</accession>
<dbReference type="PANTHER" id="PTHR47331:SF5">
    <property type="entry name" value="RIBONUCLEASE H"/>
    <property type="match status" value="1"/>
</dbReference>
<dbReference type="Proteomes" id="UP001152795">
    <property type="component" value="Unassembled WGS sequence"/>
</dbReference>
<keyword evidence="2" id="KW-1185">Reference proteome</keyword>
<name>A0A7D9EWQ2_PARCT</name>
<dbReference type="OrthoDB" id="10051210at2759"/>
<protein>
    <submittedName>
        <fullName evidence="1">Uncharacterized protein</fullName>
    </submittedName>
</protein>
<dbReference type="AlphaFoldDB" id="A0A7D9EWQ2"/>
<organism evidence="1 2">
    <name type="scientific">Paramuricea clavata</name>
    <name type="common">Red gorgonian</name>
    <name type="synonym">Violescent sea-whip</name>
    <dbReference type="NCBI Taxonomy" id="317549"/>
    <lineage>
        <taxon>Eukaryota</taxon>
        <taxon>Metazoa</taxon>
        <taxon>Cnidaria</taxon>
        <taxon>Anthozoa</taxon>
        <taxon>Octocorallia</taxon>
        <taxon>Malacalcyonacea</taxon>
        <taxon>Plexauridae</taxon>
        <taxon>Paramuricea</taxon>
    </lineage>
</organism>
<dbReference type="PANTHER" id="PTHR47331">
    <property type="entry name" value="PHD-TYPE DOMAIN-CONTAINING PROTEIN"/>
    <property type="match status" value="1"/>
</dbReference>
<comment type="caution">
    <text evidence="1">The sequence shown here is derived from an EMBL/GenBank/DDBJ whole genome shotgun (WGS) entry which is preliminary data.</text>
</comment>
<sequence length="407" mass="46847">MKELTSAQDALENILESAVERMTLFTKFENTSRETNAILKEVNEKEETRVKEEIQNATKRFQIAEELAEKKARIDACKKFEEEFAPLPLVDSDEESCAQERLARFLGLQPDMPNADNYVRENTTAAESTPPKDPKLTPELCPLNPSTPEFVSNAVPSIPTNQQDTIPPVIEKIVTNPVPNEPSLVQAQLDVISKLLEVQNQNRLPLPEPGIFNGDPLQFPIWLKAFETLIEDGEDAYRKAKEMLSKRFGDSFAVAAAFRRKLDTWPQISPNDVQGLRNYADFLVQCEKAMEKISSLKVLDDDKENHKLASKLPRWTLVRWGRRVYDWKEKNHNFPPFSEFVKYLVTESNIACDPVISRFKEDDSKKAKGRPYEIPNRRNRPNRDEFRSRNTCTHNTIRRRRSEQGKT</sequence>
<evidence type="ECO:0000313" key="1">
    <source>
        <dbReference type="EMBL" id="CAB4020138.1"/>
    </source>
</evidence>
<gene>
    <name evidence="1" type="ORF">PACLA_8A062224</name>
</gene>
<proteinExistence type="predicted"/>
<reference evidence="1" key="1">
    <citation type="submission" date="2020-04" db="EMBL/GenBank/DDBJ databases">
        <authorList>
            <person name="Alioto T."/>
            <person name="Alioto T."/>
            <person name="Gomez Garrido J."/>
        </authorList>
    </citation>
    <scope>NUCLEOTIDE SEQUENCE</scope>
    <source>
        <strain evidence="1">A484AB</strain>
    </source>
</reference>